<dbReference type="EMBL" id="FNPR01000003">
    <property type="protein sequence ID" value="SDY76778.1"/>
    <property type="molecule type" value="Genomic_DNA"/>
</dbReference>
<dbReference type="GeneID" id="78125594"/>
<proteinExistence type="predicted"/>
<dbReference type="NCBIfam" id="TIGR02786">
    <property type="entry name" value="addB_alphas"/>
    <property type="match status" value="1"/>
</dbReference>
<dbReference type="RefSeq" id="WP_245724460.1">
    <property type="nucleotide sequence ID" value="NZ_CBCYMJ010000007.1"/>
</dbReference>
<protein>
    <submittedName>
        <fullName evidence="2">Double-strand break repair protein AddB</fullName>
    </submittedName>
</protein>
<dbReference type="STRING" id="576131.SAMN05444486_103652"/>
<feature type="domain" description="PD-(D/E)XK endonuclease-like" evidence="1">
    <location>
        <begin position="720"/>
        <end position="941"/>
    </location>
</feature>
<dbReference type="InterPro" id="IPR027417">
    <property type="entry name" value="P-loop_NTPase"/>
</dbReference>
<evidence type="ECO:0000259" key="1">
    <source>
        <dbReference type="Pfam" id="PF12705"/>
    </source>
</evidence>
<dbReference type="Proteomes" id="UP000199026">
    <property type="component" value="Unassembled WGS sequence"/>
</dbReference>
<dbReference type="Gene3D" id="3.90.320.10">
    <property type="match status" value="1"/>
</dbReference>
<keyword evidence="3" id="KW-1185">Reference proteome</keyword>
<gene>
    <name evidence="2" type="ORF">SAMN05444486_103652</name>
</gene>
<dbReference type="InterPro" id="IPR011604">
    <property type="entry name" value="PDDEXK-like_dom_sf"/>
</dbReference>
<dbReference type="SUPFAM" id="SSF52540">
    <property type="entry name" value="P-loop containing nucleoside triphosphate hydrolases"/>
    <property type="match status" value="1"/>
</dbReference>
<sequence>MTPLFNGSKFPQLFGTPLGADFPRALVDALQTAYADKPPEALARVHLVLNTRRMARRVSELFDEGDALLLPRISLISDFATLDPNCPLPASEPALQTKLALSVLIRSLIEAETKTKDHTAIAPREAAFDLAESLTALMSEMHEEGVAPDAVAALDVTDQSGHWERAQAFLKIVQTYALSRDGLTTAQRSRKITEALVARWSEKPPNDPIIIAGSTGSRGLTAALMRAVSKLPQGAVVLPGFDFAFAADAWPRLPDGAMSEDHPQYRFQALLAALELAPKDVKQWPAGTAPSEARNRLLSLALRPAPVTDQWIENRAEAALIAEEATSGITLLEANSQRDEALAIALRLRQAAEDGQQAALITPDRGLSRQVTAALARWSITPDDSAGEPLHLSPVGRFLRHVQEVLSPRALTAEALITLLKHPLCNALEERGTHLRYTRELELYIRRKGVPQPDTDTLLAFATAHKDEAARLWAAWVSKAFFGLSVVGEQPLEVLIKTHLETAEALSRGPSIAETPLWKKDDGEEAQKLFNSLLACAPAGGEMTHYDYINLIDSSLSSGEVRRSEATHSGVLIWGTLEARVQGVDLLILAGLNEGSWPEAPAPDPWLNRAMRAKLGLLLPERRIGLSAHDFQQAIAAKEVWLTRAHKSDDAETVPSRWVIRLTNLLIGLSQERGEKALSEMRARAKPWLTRTKQIDAPLALVPQAQRPAPVPPVMNRPRTLSITKIQTLIRDPYAIYARHILKLNPLNPLQKMPDALLRGTILHTVMEDFIKAASADPSLRNRATLSALARDILERDVPWPAARLIWRARFEKVIDSLLKEEAERAKHGQFLKAEAEGQLELKDIGFSLKGKADRFDLLDDQTLAIYDYKTGKPSSPDVRKSFDKQLPLTAAMASEGAFKDIPATAIGRIGYIGLGSDCGEFLLKPEEYDTANILAEFRQLILAFLSPDKGYPSRRAVQKESFTGDYDHLARFGEWSSTDDPVKEVLT</sequence>
<dbReference type="InterPro" id="IPR038726">
    <property type="entry name" value="PDDEXK_AddAB-type"/>
</dbReference>
<reference evidence="2 3" key="1">
    <citation type="submission" date="2016-10" db="EMBL/GenBank/DDBJ databases">
        <authorList>
            <person name="de Groot N.N."/>
        </authorList>
    </citation>
    <scope>NUCLEOTIDE SEQUENCE [LARGE SCALE GENOMIC DNA]</scope>
    <source>
        <strain evidence="2 3">DSM 24677</strain>
    </source>
</reference>
<dbReference type="AlphaFoldDB" id="A0A1H3MK28"/>
<dbReference type="InterPro" id="IPR014153">
    <property type="entry name" value="Ds_break_AddB"/>
</dbReference>
<organism evidence="2 3">
    <name type="scientific">Lentibacter algarum</name>
    <dbReference type="NCBI Taxonomy" id="576131"/>
    <lineage>
        <taxon>Bacteria</taxon>
        <taxon>Pseudomonadati</taxon>
        <taxon>Pseudomonadota</taxon>
        <taxon>Alphaproteobacteria</taxon>
        <taxon>Rhodobacterales</taxon>
        <taxon>Roseobacteraceae</taxon>
        <taxon>Lentibacter</taxon>
    </lineage>
</organism>
<name>A0A1H3MK28_9RHOB</name>
<evidence type="ECO:0000313" key="3">
    <source>
        <dbReference type="Proteomes" id="UP000199026"/>
    </source>
</evidence>
<dbReference type="Pfam" id="PF12705">
    <property type="entry name" value="PDDEXK_1"/>
    <property type="match status" value="1"/>
</dbReference>
<evidence type="ECO:0000313" key="2">
    <source>
        <dbReference type="EMBL" id="SDY76778.1"/>
    </source>
</evidence>
<accession>A0A1H3MK28</accession>